<dbReference type="EMBL" id="CAJNDS010002391">
    <property type="protein sequence ID" value="CAE7458540.1"/>
    <property type="molecule type" value="Genomic_DNA"/>
</dbReference>
<feature type="compositionally biased region" description="Basic and acidic residues" evidence="1">
    <location>
        <begin position="68"/>
        <end position="89"/>
    </location>
</feature>
<name>A0A812RZR1_9DINO</name>
<feature type="region of interest" description="Disordered" evidence="1">
    <location>
        <begin position="41"/>
        <end position="101"/>
    </location>
</feature>
<protein>
    <submittedName>
        <fullName evidence="2">Uncharacterized protein</fullName>
    </submittedName>
</protein>
<evidence type="ECO:0000313" key="3">
    <source>
        <dbReference type="Proteomes" id="UP000604046"/>
    </source>
</evidence>
<accession>A0A812RZR1</accession>
<reference evidence="2" key="1">
    <citation type="submission" date="2021-02" db="EMBL/GenBank/DDBJ databases">
        <authorList>
            <person name="Dougan E. K."/>
            <person name="Rhodes N."/>
            <person name="Thang M."/>
            <person name="Chan C."/>
        </authorList>
    </citation>
    <scope>NUCLEOTIDE SEQUENCE</scope>
</reference>
<keyword evidence="3" id="KW-1185">Reference proteome</keyword>
<proteinExistence type="predicted"/>
<sequence>MASGLRRVLEDLWLTPVPSSSSRGRRPRVLTSFEDEYAAAYKQSQEEEEGAFGEAEGSLDSAAQESSKAIESEAKAVGKEQSGEDEAQKVNDIGQTDSARCKDGCRLSNGIGLWTKFWHTESHSGERAMTQ</sequence>
<evidence type="ECO:0000313" key="2">
    <source>
        <dbReference type="EMBL" id="CAE7458540.1"/>
    </source>
</evidence>
<comment type="caution">
    <text evidence="2">The sequence shown here is derived from an EMBL/GenBank/DDBJ whole genome shotgun (WGS) entry which is preliminary data.</text>
</comment>
<dbReference type="AlphaFoldDB" id="A0A812RZR1"/>
<gene>
    <name evidence="2" type="ORF">SNAT2548_LOCUS25403</name>
</gene>
<dbReference type="Proteomes" id="UP000604046">
    <property type="component" value="Unassembled WGS sequence"/>
</dbReference>
<dbReference type="OrthoDB" id="10548738at2759"/>
<evidence type="ECO:0000256" key="1">
    <source>
        <dbReference type="SAM" id="MobiDB-lite"/>
    </source>
</evidence>
<organism evidence="2 3">
    <name type="scientific">Symbiodinium natans</name>
    <dbReference type="NCBI Taxonomy" id="878477"/>
    <lineage>
        <taxon>Eukaryota</taxon>
        <taxon>Sar</taxon>
        <taxon>Alveolata</taxon>
        <taxon>Dinophyceae</taxon>
        <taxon>Suessiales</taxon>
        <taxon>Symbiodiniaceae</taxon>
        <taxon>Symbiodinium</taxon>
    </lineage>
</organism>